<dbReference type="PANTHER" id="PTHR42796">
    <property type="entry name" value="FUMARYLACETOACETATE HYDROLASE DOMAIN-CONTAINING PROTEIN 2A-RELATED"/>
    <property type="match status" value="1"/>
</dbReference>
<feature type="domain" description="Fumarylacetoacetase-like C-terminal" evidence="3">
    <location>
        <begin position="113"/>
        <end position="319"/>
    </location>
</feature>
<sequence>MSKKNFFVKKGFCQESANDVIEFVRKGMGFMKFVTAKHGERVFVGVVLEQMNMVVDLPKADETIPNVMLDCIALGDLFIHKVEQLLRTPKEEWMYRLENVQLLAPIPRPSKNIFCIGKNYADHAAEMGSVADRENMIVFSKAPTTVIGHEEPILRHEDVTGQLDYEGELAVVIGKKGKAIEKERALEYVFGYTIINDVTARDLQERHKQYLLGKSLDSSCPMGPWIVHRSAISNPNSLRIETKVNGEVRQHASTEQFIFKIETIISTISKGMTLEPGDIIATGTPAGVGKGMNPPRFLQSGDVIEITVENIGTLRNRVQ</sequence>
<evidence type="ECO:0000313" key="5">
    <source>
        <dbReference type="Proteomes" id="UP000295658"/>
    </source>
</evidence>
<dbReference type="Proteomes" id="UP000295658">
    <property type="component" value="Unassembled WGS sequence"/>
</dbReference>
<proteinExistence type="inferred from homology"/>
<dbReference type="PANTHER" id="PTHR42796:SF4">
    <property type="entry name" value="FUMARYLACETOACETATE HYDROLASE DOMAIN-CONTAINING PROTEIN 2A"/>
    <property type="match status" value="1"/>
</dbReference>
<dbReference type="Pfam" id="PF01557">
    <property type="entry name" value="FAA_hydrolase"/>
    <property type="match status" value="1"/>
</dbReference>
<evidence type="ECO:0000256" key="1">
    <source>
        <dbReference type="ARBA" id="ARBA00010211"/>
    </source>
</evidence>
<evidence type="ECO:0000313" key="4">
    <source>
        <dbReference type="EMBL" id="TCL51069.1"/>
    </source>
</evidence>
<name>A0A4R1QNG8_9BACL</name>
<dbReference type="GO" id="GO:0046872">
    <property type="term" value="F:metal ion binding"/>
    <property type="evidence" value="ECO:0007669"/>
    <property type="project" value="UniProtKB-KW"/>
</dbReference>
<evidence type="ECO:0000256" key="2">
    <source>
        <dbReference type="ARBA" id="ARBA00022723"/>
    </source>
</evidence>
<dbReference type="AlphaFoldDB" id="A0A4R1QNG8"/>
<organism evidence="4 5">
    <name type="scientific">Thermolongibacillus altinsuensis</name>
    <dbReference type="NCBI Taxonomy" id="575256"/>
    <lineage>
        <taxon>Bacteria</taxon>
        <taxon>Bacillati</taxon>
        <taxon>Bacillota</taxon>
        <taxon>Bacilli</taxon>
        <taxon>Bacillales</taxon>
        <taxon>Anoxybacillaceae</taxon>
        <taxon>Thermolongibacillus</taxon>
    </lineage>
</organism>
<dbReference type="EMBL" id="SLUL01000004">
    <property type="protein sequence ID" value="TCL51069.1"/>
    <property type="molecule type" value="Genomic_DNA"/>
</dbReference>
<evidence type="ECO:0000259" key="3">
    <source>
        <dbReference type="Pfam" id="PF01557"/>
    </source>
</evidence>
<dbReference type="InterPro" id="IPR011234">
    <property type="entry name" value="Fumarylacetoacetase-like_C"/>
</dbReference>
<dbReference type="InterPro" id="IPR036663">
    <property type="entry name" value="Fumarylacetoacetase_C_sf"/>
</dbReference>
<comment type="caution">
    <text evidence="4">The sequence shown here is derived from an EMBL/GenBank/DDBJ whole genome shotgun (WGS) entry which is preliminary data.</text>
</comment>
<gene>
    <name evidence="4" type="ORF">EDD69_104122</name>
</gene>
<keyword evidence="2" id="KW-0479">Metal-binding</keyword>
<dbReference type="GO" id="GO:0019752">
    <property type="term" value="P:carboxylic acid metabolic process"/>
    <property type="evidence" value="ECO:0007669"/>
    <property type="project" value="UniProtKB-ARBA"/>
</dbReference>
<reference evidence="4 5" key="1">
    <citation type="submission" date="2019-03" db="EMBL/GenBank/DDBJ databases">
        <title>Genomic Encyclopedia of Type Strains, Phase IV (KMG-IV): sequencing the most valuable type-strain genomes for metagenomic binning, comparative biology and taxonomic classification.</title>
        <authorList>
            <person name="Goeker M."/>
        </authorList>
    </citation>
    <scope>NUCLEOTIDE SEQUENCE [LARGE SCALE GENOMIC DNA]</scope>
    <source>
        <strain evidence="4 5">DSM 24979</strain>
    </source>
</reference>
<dbReference type="SUPFAM" id="SSF56529">
    <property type="entry name" value="FAH"/>
    <property type="match status" value="1"/>
</dbReference>
<keyword evidence="5" id="KW-1185">Reference proteome</keyword>
<accession>A0A4R1QNG8</accession>
<comment type="similarity">
    <text evidence="1">Belongs to the FAH family.</text>
</comment>
<dbReference type="GO" id="GO:0016853">
    <property type="term" value="F:isomerase activity"/>
    <property type="evidence" value="ECO:0007669"/>
    <property type="project" value="UniProtKB-ARBA"/>
</dbReference>
<dbReference type="InterPro" id="IPR051121">
    <property type="entry name" value="FAH"/>
</dbReference>
<protein>
    <submittedName>
        <fullName evidence="4">2-keto-4-pentenoate hydratase/2-oxohepta-3-ene-1,7-dioic acid hydratase in catechol pathway</fullName>
    </submittedName>
</protein>
<dbReference type="FunFam" id="3.90.850.10:FF:000002">
    <property type="entry name" value="2-hydroxyhepta-2,4-diene-1,7-dioate isomerase"/>
    <property type="match status" value="1"/>
</dbReference>
<dbReference type="Gene3D" id="3.90.850.10">
    <property type="entry name" value="Fumarylacetoacetase-like, C-terminal domain"/>
    <property type="match status" value="1"/>
</dbReference>